<keyword evidence="3" id="KW-1185">Reference proteome</keyword>
<dbReference type="GeneTree" id="ENSGT00940000163681"/>
<keyword evidence="1" id="KW-0472">Membrane</keyword>
<reference evidence="2" key="3">
    <citation type="submission" date="2025-09" db="UniProtKB">
        <authorList>
            <consortium name="Ensembl"/>
        </authorList>
    </citation>
    <scope>IDENTIFICATION</scope>
</reference>
<reference evidence="2 3" key="1">
    <citation type="submission" date="2014-03" db="EMBL/GenBank/DDBJ databases">
        <authorList>
            <person name="Warren W."/>
            <person name="Wilson R.K."/>
        </authorList>
    </citation>
    <scope>NUCLEOTIDE SEQUENCE</scope>
</reference>
<feature type="transmembrane region" description="Helical" evidence="1">
    <location>
        <begin position="86"/>
        <end position="108"/>
    </location>
</feature>
<dbReference type="AlphaFoldDB" id="A0A0D9R512"/>
<dbReference type="Proteomes" id="UP000029965">
    <property type="component" value="Chromosome 17"/>
</dbReference>
<dbReference type="Bgee" id="ENSCSAG00000007438">
    <property type="expression patterns" value="Expressed in caudate nucleus and 1 other cell type or tissue"/>
</dbReference>
<feature type="transmembrane region" description="Helical" evidence="1">
    <location>
        <begin position="141"/>
        <end position="165"/>
    </location>
</feature>
<organism evidence="2 3">
    <name type="scientific">Chlorocebus sabaeus</name>
    <name type="common">Green monkey</name>
    <name type="synonym">Simia sabaea</name>
    <dbReference type="NCBI Taxonomy" id="60711"/>
    <lineage>
        <taxon>Eukaryota</taxon>
        <taxon>Metazoa</taxon>
        <taxon>Chordata</taxon>
        <taxon>Craniata</taxon>
        <taxon>Vertebrata</taxon>
        <taxon>Euteleostomi</taxon>
        <taxon>Mammalia</taxon>
        <taxon>Eutheria</taxon>
        <taxon>Euarchontoglires</taxon>
        <taxon>Primates</taxon>
        <taxon>Haplorrhini</taxon>
        <taxon>Catarrhini</taxon>
        <taxon>Cercopithecidae</taxon>
        <taxon>Cercopithecinae</taxon>
        <taxon>Chlorocebus</taxon>
    </lineage>
</organism>
<evidence type="ECO:0000256" key="1">
    <source>
        <dbReference type="SAM" id="Phobius"/>
    </source>
</evidence>
<dbReference type="EMBL" id="AQIB01159340">
    <property type="status" value="NOT_ANNOTATED_CDS"/>
    <property type="molecule type" value="Genomic_DNA"/>
</dbReference>
<dbReference type="PANTHER" id="PTHR33862:SF3">
    <property type="entry name" value="OROFACIAL CLEFT 1 CANDIDATE GENE 1 PROTEIN"/>
    <property type="match status" value="1"/>
</dbReference>
<evidence type="ECO:0000313" key="2">
    <source>
        <dbReference type="Ensembl" id="ENSCSAP00000003701.1"/>
    </source>
</evidence>
<name>A0A0D9R512_CHLSB</name>
<evidence type="ECO:0000313" key="3">
    <source>
        <dbReference type="Proteomes" id="UP000029965"/>
    </source>
</evidence>
<protein>
    <submittedName>
        <fullName evidence="2">Uncharacterized protein</fullName>
    </submittedName>
</protein>
<reference evidence="2" key="2">
    <citation type="submission" date="2025-08" db="UniProtKB">
        <authorList>
            <consortium name="Ensembl"/>
        </authorList>
    </citation>
    <scope>IDENTIFICATION</scope>
</reference>
<dbReference type="OMA" id="HYTADKP"/>
<feature type="transmembrane region" description="Helical" evidence="1">
    <location>
        <begin position="52"/>
        <end position="74"/>
    </location>
</feature>
<dbReference type="jPOST" id="A0A0D9R512"/>
<dbReference type="Ensembl" id="ENSCSAT00000005482.1">
    <property type="protein sequence ID" value="ENSCSAP00000003701.1"/>
    <property type="gene ID" value="ENSCSAG00000007438.1"/>
</dbReference>
<keyword evidence="1" id="KW-0812">Transmembrane</keyword>
<dbReference type="PANTHER" id="PTHR33862">
    <property type="entry name" value="OROFACIAL CLEFT 1 CANDIDATE GENE 1 PROTEIN"/>
    <property type="match status" value="1"/>
</dbReference>
<dbReference type="eggNOG" id="ENOG502QRVX">
    <property type="taxonomic scope" value="Eukaryota"/>
</dbReference>
<proteinExistence type="predicted"/>
<accession>A0A0D9R512</accession>
<sequence>MVSLWFLRLYLHYLGQWLFLQAISTPVTKFHFSLHTVELRYPTSSLHIGEELPVVVMGPLTLNAILLLLVLIRWGCQLLFASCPDVLSKLIITMGLWTVLDPLAVFIVDTLLGRLTDNEETPIADAAKLYWMFVRTMQPGILGVVISVLLYILLFIISSLILYLYCLRLHSNSWILDAFQRIHSEETKFFIPYDLEISNQELSYIVKRSEQWRGINGERRKVSWVEGALCFGLLKKPSLCQYIS</sequence>
<keyword evidence="1" id="KW-1133">Transmembrane helix</keyword>
<dbReference type="InterPro" id="IPR031390">
    <property type="entry name" value="OFCC1"/>
</dbReference>